<evidence type="ECO:0000256" key="1">
    <source>
        <dbReference type="SAM" id="Phobius"/>
    </source>
</evidence>
<organism evidence="2 3">
    <name type="scientific">Artemisia annua</name>
    <name type="common">Sweet wormwood</name>
    <dbReference type="NCBI Taxonomy" id="35608"/>
    <lineage>
        <taxon>Eukaryota</taxon>
        <taxon>Viridiplantae</taxon>
        <taxon>Streptophyta</taxon>
        <taxon>Embryophyta</taxon>
        <taxon>Tracheophyta</taxon>
        <taxon>Spermatophyta</taxon>
        <taxon>Magnoliopsida</taxon>
        <taxon>eudicotyledons</taxon>
        <taxon>Gunneridae</taxon>
        <taxon>Pentapetalae</taxon>
        <taxon>asterids</taxon>
        <taxon>campanulids</taxon>
        <taxon>Asterales</taxon>
        <taxon>Asteraceae</taxon>
        <taxon>Asteroideae</taxon>
        <taxon>Anthemideae</taxon>
        <taxon>Artemisiinae</taxon>
        <taxon>Artemisia</taxon>
    </lineage>
</organism>
<comment type="caution">
    <text evidence="2">The sequence shown here is derived from an EMBL/GenBank/DDBJ whole genome shotgun (WGS) entry which is preliminary data.</text>
</comment>
<name>A0A2U1L6Z4_ARTAN</name>
<sequence>MGKTQPLGKLEMVGNEWAGVISRIVNKPSSNTIWSVIQRLLFGATVYFVWQERNMRRANQTSRSEDVVFNCIANTVRFKLLGLTLKLTSDVVMAAEIWNITIRRYEYYRKMVDDLVSDGLQLCVPDSYILWKSAVYKVCFPWMANKGLVFWLPMELIVSDEVRACKSACIYSCYRSMVIGTWYGFQAACFSALLIFVVIGKC</sequence>
<keyword evidence="3" id="KW-1185">Reference proteome</keyword>
<dbReference type="EMBL" id="PKPP01011101">
    <property type="protein sequence ID" value="PWA44779.1"/>
    <property type="molecule type" value="Genomic_DNA"/>
</dbReference>
<evidence type="ECO:0000313" key="3">
    <source>
        <dbReference type="Proteomes" id="UP000245207"/>
    </source>
</evidence>
<dbReference type="AlphaFoldDB" id="A0A2U1L6Z4"/>
<keyword evidence="1" id="KW-0812">Transmembrane</keyword>
<dbReference type="Proteomes" id="UP000245207">
    <property type="component" value="Unassembled WGS sequence"/>
</dbReference>
<feature type="transmembrane region" description="Helical" evidence="1">
    <location>
        <begin position="180"/>
        <end position="199"/>
    </location>
</feature>
<gene>
    <name evidence="2" type="ORF">CTI12_AA520090</name>
</gene>
<accession>A0A2U1L6Z4</accession>
<protein>
    <submittedName>
        <fullName evidence="2">Phytosulfokine</fullName>
    </submittedName>
</protein>
<keyword evidence="1" id="KW-0472">Membrane</keyword>
<evidence type="ECO:0000313" key="2">
    <source>
        <dbReference type="EMBL" id="PWA44779.1"/>
    </source>
</evidence>
<reference evidence="2 3" key="1">
    <citation type="journal article" date="2018" name="Mol. Plant">
        <title>The genome of Artemisia annua provides insight into the evolution of Asteraceae family and artemisinin biosynthesis.</title>
        <authorList>
            <person name="Shen Q."/>
            <person name="Zhang L."/>
            <person name="Liao Z."/>
            <person name="Wang S."/>
            <person name="Yan T."/>
            <person name="Shi P."/>
            <person name="Liu M."/>
            <person name="Fu X."/>
            <person name="Pan Q."/>
            <person name="Wang Y."/>
            <person name="Lv Z."/>
            <person name="Lu X."/>
            <person name="Zhang F."/>
            <person name="Jiang W."/>
            <person name="Ma Y."/>
            <person name="Chen M."/>
            <person name="Hao X."/>
            <person name="Li L."/>
            <person name="Tang Y."/>
            <person name="Lv G."/>
            <person name="Zhou Y."/>
            <person name="Sun X."/>
            <person name="Brodelius P.E."/>
            <person name="Rose J.K.C."/>
            <person name="Tang K."/>
        </authorList>
    </citation>
    <scope>NUCLEOTIDE SEQUENCE [LARGE SCALE GENOMIC DNA]</scope>
    <source>
        <strain evidence="3">cv. Huhao1</strain>
        <tissue evidence="2">Leaf</tissue>
    </source>
</reference>
<keyword evidence="1" id="KW-1133">Transmembrane helix</keyword>
<proteinExistence type="predicted"/>